<accession>A0AAD5P2U6</accession>
<gene>
    <name evidence="2" type="ORF">LWI28_024047</name>
</gene>
<protein>
    <submittedName>
        <fullName evidence="2">Uncharacterized protein</fullName>
    </submittedName>
</protein>
<proteinExistence type="predicted"/>
<feature type="region of interest" description="Disordered" evidence="1">
    <location>
        <begin position="35"/>
        <end position="55"/>
    </location>
</feature>
<dbReference type="Proteomes" id="UP001064489">
    <property type="component" value="Chromosome 1"/>
</dbReference>
<comment type="caution">
    <text evidence="2">The sequence shown here is derived from an EMBL/GenBank/DDBJ whole genome shotgun (WGS) entry which is preliminary data.</text>
</comment>
<keyword evidence="3" id="KW-1185">Reference proteome</keyword>
<reference evidence="2" key="1">
    <citation type="journal article" date="2022" name="Plant J.">
        <title>Strategies of tolerance reflected in two North American maple genomes.</title>
        <authorList>
            <person name="McEvoy S.L."/>
            <person name="Sezen U.U."/>
            <person name="Trouern-Trend A."/>
            <person name="McMahon S.M."/>
            <person name="Schaberg P.G."/>
            <person name="Yang J."/>
            <person name="Wegrzyn J.L."/>
            <person name="Swenson N.G."/>
        </authorList>
    </citation>
    <scope>NUCLEOTIDE SEQUENCE</scope>
    <source>
        <strain evidence="2">91603</strain>
    </source>
</reference>
<dbReference type="AlphaFoldDB" id="A0AAD5P2U6"/>
<name>A0AAD5P2U6_ACENE</name>
<dbReference type="PANTHER" id="PTHR33223:SF10">
    <property type="entry name" value="AMINOTRANSFERASE-LIKE PLANT MOBILE DOMAIN-CONTAINING PROTEIN"/>
    <property type="match status" value="1"/>
</dbReference>
<evidence type="ECO:0000313" key="2">
    <source>
        <dbReference type="EMBL" id="KAI9196449.1"/>
    </source>
</evidence>
<dbReference type="EMBL" id="JAJSOW010000003">
    <property type="protein sequence ID" value="KAI9196449.1"/>
    <property type="molecule type" value="Genomic_DNA"/>
</dbReference>
<evidence type="ECO:0000256" key="1">
    <source>
        <dbReference type="SAM" id="MobiDB-lite"/>
    </source>
</evidence>
<dbReference type="PANTHER" id="PTHR33223">
    <property type="entry name" value="CCHC-TYPE DOMAIN-CONTAINING PROTEIN"/>
    <property type="match status" value="1"/>
</dbReference>
<sequence>MQQLIPRQDDQIIRGINNRLETLAQNVTRVIDVVDGGGHQGDSDEVKSRMEGGQTVNPLREQRRLQQQTTHFIELNPGEHMNQQAPQRVASVTSSREEWDEILKSLFTEEIASAQVPNNFKMPPKDMCGFSGTGDPDDHLDLYLDWMNMQGASDAVKCKVFPLTLSGDARI</sequence>
<evidence type="ECO:0000313" key="3">
    <source>
        <dbReference type="Proteomes" id="UP001064489"/>
    </source>
</evidence>
<organism evidence="2 3">
    <name type="scientific">Acer negundo</name>
    <name type="common">Box elder</name>
    <dbReference type="NCBI Taxonomy" id="4023"/>
    <lineage>
        <taxon>Eukaryota</taxon>
        <taxon>Viridiplantae</taxon>
        <taxon>Streptophyta</taxon>
        <taxon>Embryophyta</taxon>
        <taxon>Tracheophyta</taxon>
        <taxon>Spermatophyta</taxon>
        <taxon>Magnoliopsida</taxon>
        <taxon>eudicotyledons</taxon>
        <taxon>Gunneridae</taxon>
        <taxon>Pentapetalae</taxon>
        <taxon>rosids</taxon>
        <taxon>malvids</taxon>
        <taxon>Sapindales</taxon>
        <taxon>Sapindaceae</taxon>
        <taxon>Hippocastanoideae</taxon>
        <taxon>Acereae</taxon>
        <taxon>Acer</taxon>
    </lineage>
</organism>
<reference evidence="2" key="2">
    <citation type="submission" date="2023-02" db="EMBL/GenBank/DDBJ databases">
        <authorList>
            <person name="Swenson N.G."/>
            <person name="Wegrzyn J.L."/>
            <person name="Mcevoy S.L."/>
        </authorList>
    </citation>
    <scope>NUCLEOTIDE SEQUENCE</scope>
    <source>
        <strain evidence="2">91603</strain>
        <tissue evidence="2">Leaf</tissue>
    </source>
</reference>
<feature type="compositionally biased region" description="Basic and acidic residues" evidence="1">
    <location>
        <begin position="41"/>
        <end position="50"/>
    </location>
</feature>